<reference evidence="24" key="1">
    <citation type="submission" date="2003-08" db="EMBL/GenBank/DDBJ databases">
        <authorList>
            <person name="Birren B."/>
            <person name="Nusbaum C."/>
            <person name="Abebe A."/>
            <person name="Abouelleil A."/>
            <person name="Adekoya E."/>
            <person name="Ait-zahra M."/>
            <person name="Allen N."/>
            <person name="Allen T."/>
            <person name="An P."/>
            <person name="Anderson M."/>
            <person name="Anderson S."/>
            <person name="Arachchi H."/>
            <person name="Armbruster J."/>
            <person name="Bachantsang P."/>
            <person name="Baldwin J."/>
            <person name="Barry A."/>
            <person name="Bayul T."/>
            <person name="Blitshsteyn B."/>
            <person name="Bloom T."/>
            <person name="Blye J."/>
            <person name="Boguslavskiy L."/>
            <person name="Borowsky M."/>
            <person name="Boukhgalter B."/>
            <person name="Brunache A."/>
            <person name="Butler J."/>
            <person name="Calixte N."/>
            <person name="Calvo S."/>
            <person name="Camarata J."/>
            <person name="Campo K."/>
            <person name="Chang J."/>
            <person name="Cheshatsang Y."/>
            <person name="Citroen M."/>
            <person name="Collymore A."/>
            <person name="Considine T."/>
            <person name="Cook A."/>
            <person name="Cooke P."/>
            <person name="Corum B."/>
            <person name="Cuomo C."/>
            <person name="David R."/>
            <person name="Dawoe T."/>
            <person name="Degray S."/>
            <person name="Dodge S."/>
            <person name="Dooley K."/>
            <person name="Dorje P."/>
            <person name="Dorjee K."/>
            <person name="Dorris L."/>
            <person name="Duffey N."/>
            <person name="Dupes A."/>
            <person name="Elkins T."/>
            <person name="Engels R."/>
            <person name="Erickson J."/>
            <person name="Farina A."/>
            <person name="Faro S."/>
            <person name="Ferreira P."/>
            <person name="Fischer H."/>
            <person name="Fitzgerald M."/>
            <person name="Foley K."/>
            <person name="Gage D."/>
            <person name="Galagan J."/>
            <person name="Gearin G."/>
            <person name="Gnerre S."/>
            <person name="Gnirke A."/>
            <person name="Goyette A."/>
            <person name="Graham J."/>
            <person name="Grandbois E."/>
            <person name="Gyaltsen K."/>
            <person name="Hafez N."/>
            <person name="Hagopian D."/>
            <person name="Hagos B."/>
            <person name="Hall J."/>
            <person name="Hatcher B."/>
            <person name="Heller A."/>
            <person name="Higgins H."/>
            <person name="Honan T."/>
            <person name="Horn A."/>
            <person name="Houde N."/>
            <person name="Hughes L."/>
            <person name="Hulme W."/>
            <person name="Husby E."/>
            <person name="Iliev I."/>
            <person name="Jaffe D."/>
            <person name="Jones C."/>
            <person name="Kamal M."/>
            <person name="Kamat A."/>
            <person name="Kamvysselis M."/>
            <person name="Karlsson E."/>
            <person name="Kells C."/>
            <person name="Kieu A."/>
            <person name="Kisner P."/>
            <person name="Kodira C."/>
            <person name="Kulbokas E."/>
            <person name="Labutti K."/>
            <person name="Lama D."/>
            <person name="Landers T."/>
            <person name="Leger J."/>
            <person name="Levine S."/>
            <person name="Lewis D."/>
            <person name="Lewis T."/>
            <person name="Lindblad-toh K."/>
            <person name="Liu X."/>
            <person name="Lokyitsang T."/>
            <person name="Lokyitsang Y."/>
            <person name="Lucien O."/>
            <person name="Lui A."/>
            <person name="Ma L.J."/>
            <person name="Mabbitt R."/>
            <person name="Macdonald J."/>
            <person name="Maclean C."/>
            <person name="Major J."/>
            <person name="Manning J."/>
            <person name="Marabella R."/>
            <person name="Maru K."/>
            <person name="Matthews C."/>
            <person name="Mauceli E."/>
            <person name="Mccarthy M."/>
            <person name="Mcdonough S."/>
            <person name="Mcghee T."/>
            <person name="Meldrim J."/>
            <person name="Meneus L."/>
            <person name="Mesirov J."/>
            <person name="Mihalev A."/>
            <person name="Mihova T."/>
            <person name="Mikkelsen T."/>
            <person name="Mlenga V."/>
            <person name="Moru K."/>
            <person name="Mozes J."/>
            <person name="Mulrain L."/>
            <person name="Munson G."/>
            <person name="Naylor J."/>
            <person name="Newes C."/>
            <person name="Nguyen C."/>
            <person name="Nguyen N."/>
            <person name="Nguyen T."/>
            <person name="Nicol R."/>
            <person name="Nielsen C."/>
            <person name="Nizzari M."/>
            <person name="Norbu C."/>
            <person name="Norbu N."/>
            <person name="O'donnell P."/>
            <person name="Okoawo O."/>
            <person name="O'leary S."/>
            <person name="Omotosho B."/>
            <person name="O'neill K."/>
            <person name="Osman S."/>
            <person name="Parker S."/>
            <person name="Perrin D."/>
            <person name="Phunkhang P."/>
            <person name="Piqani B."/>
            <person name="Purcell S."/>
            <person name="Rachupka T."/>
            <person name="Ramasamy U."/>
            <person name="Rameau R."/>
            <person name="Ray V."/>
            <person name="Raymond C."/>
            <person name="Retta R."/>
            <person name="Richardson S."/>
            <person name="Rise C."/>
            <person name="Rodriguez J."/>
            <person name="Rogers J."/>
            <person name="Rogov P."/>
            <person name="Rutman M."/>
            <person name="Schupbach R."/>
            <person name="Seaman C."/>
            <person name="Settipalli S."/>
            <person name="Sharpe T."/>
            <person name="Sheridan J."/>
            <person name="Sherpa N."/>
            <person name="Shi J."/>
            <person name="Smirnov S."/>
            <person name="Smith C."/>
            <person name="Sougnez C."/>
            <person name="Spencer B."/>
            <person name="Stalker J."/>
            <person name="Stange-thomann N."/>
            <person name="Stavropoulos S."/>
            <person name="Stetson K."/>
            <person name="Stone C."/>
            <person name="Stone S."/>
            <person name="Stubbs M."/>
            <person name="Talamas J."/>
            <person name="Tchuinga P."/>
            <person name="Tenzing P."/>
            <person name="Tesfaye S."/>
            <person name="Theodore J."/>
            <person name="Thoulutsang Y."/>
            <person name="Topham K."/>
            <person name="Towey S."/>
            <person name="Tsamla T."/>
            <person name="Tsomo N."/>
            <person name="Vallee D."/>
            <person name="Vassiliev H."/>
            <person name="Venkataraman V."/>
            <person name="Vinson J."/>
            <person name="Vo A."/>
            <person name="Wade C."/>
            <person name="Wang S."/>
            <person name="Wangchuk T."/>
            <person name="Wangdi T."/>
            <person name="Whittaker C."/>
            <person name="Wilkinson J."/>
            <person name="Wu Y."/>
            <person name="Wyman D."/>
            <person name="Yadav S."/>
            <person name="Yang S."/>
            <person name="Yang X."/>
            <person name="Yeager S."/>
            <person name="Yee E."/>
            <person name="Young G."/>
            <person name="Zainoun J."/>
            <person name="Zembeck L."/>
            <person name="Zimmer A."/>
            <person name="Zody M."/>
            <person name="Lander E."/>
        </authorList>
    </citation>
    <scope>NUCLEOTIDE SEQUENCE [LARGE SCALE GENOMIC DNA]</scope>
</reference>
<dbReference type="PROSITE" id="PS51459">
    <property type="entry name" value="FIDO"/>
    <property type="match status" value="1"/>
</dbReference>
<dbReference type="GeneTree" id="ENSGT00390000008873"/>
<dbReference type="STRING" id="51511.ENSCSAVP00000007694"/>
<proteinExistence type="inferred from homology"/>
<dbReference type="PANTHER" id="PTHR13504">
    <property type="entry name" value="FIDO DOMAIN-CONTAINING PROTEIN DDB_G0283145"/>
    <property type="match status" value="1"/>
</dbReference>
<comment type="catalytic activity">
    <reaction evidence="17">
        <text>L-tyrosyl-[protein] + ATP = O-(5'-adenylyl)-L-tyrosyl-[protein] + diphosphate</text>
        <dbReference type="Rhea" id="RHEA:54288"/>
        <dbReference type="Rhea" id="RHEA-COMP:10136"/>
        <dbReference type="Rhea" id="RHEA-COMP:13846"/>
        <dbReference type="ChEBI" id="CHEBI:30616"/>
        <dbReference type="ChEBI" id="CHEBI:33019"/>
        <dbReference type="ChEBI" id="CHEBI:46858"/>
        <dbReference type="ChEBI" id="CHEBI:83624"/>
        <dbReference type="EC" id="2.7.7.108"/>
    </reaction>
</comment>
<evidence type="ECO:0000256" key="3">
    <source>
        <dbReference type="ARBA" id="ARBA00020306"/>
    </source>
</evidence>
<evidence type="ECO:0000256" key="21">
    <source>
        <dbReference type="PIRSR" id="PIRSR640198-4"/>
    </source>
</evidence>
<dbReference type="InterPro" id="IPR036597">
    <property type="entry name" value="Fido-like_dom_sf"/>
</dbReference>
<dbReference type="OMA" id="QLRCQLW"/>
<dbReference type="GO" id="GO:0070733">
    <property type="term" value="F:AMPylase activity"/>
    <property type="evidence" value="ECO:0007669"/>
    <property type="project" value="UniProtKB-EC"/>
</dbReference>
<dbReference type="GO" id="GO:0005524">
    <property type="term" value="F:ATP binding"/>
    <property type="evidence" value="ECO:0007669"/>
    <property type="project" value="UniProtKB-KW"/>
</dbReference>
<evidence type="ECO:0000256" key="9">
    <source>
        <dbReference type="ARBA" id="ARBA00022803"/>
    </source>
</evidence>
<dbReference type="EC" id="2.7.7.108" evidence="15"/>
<keyword evidence="11" id="KW-1133">Transmembrane helix</keyword>
<comment type="catalytic activity">
    <reaction evidence="16">
        <text>L-threonyl-[protein] + ATP = 3-O-(5'-adenylyl)-L-threonyl-[protein] + diphosphate</text>
        <dbReference type="Rhea" id="RHEA:54292"/>
        <dbReference type="Rhea" id="RHEA-COMP:11060"/>
        <dbReference type="Rhea" id="RHEA-COMP:13847"/>
        <dbReference type="ChEBI" id="CHEBI:30013"/>
        <dbReference type="ChEBI" id="CHEBI:30616"/>
        <dbReference type="ChEBI" id="CHEBI:33019"/>
        <dbReference type="ChEBI" id="CHEBI:138113"/>
        <dbReference type="EC" id="2.7.7.108"/>
    </reaction>
</comment>
<dbReference type="AlphaFoldDB" id="H2YQT6"/>
<dbReference type="InterPro" id="IPR003812">
    <property type="entry name" value="Fido"/>
</dbReference>
<feature type="domain" description="Fido" evidence="22">
    <location>
        <begin position="169"/>
        <end position="304"/>
    </location>
</feature>
<evidence type="ECO:0000256" key="12">
    <source>
        <dbReference type="ARBA" id="ARBA00023136"/>
    </source>
</evidence>
<reference evidence="23" key="3">
    <citation type="submission" date="2025-09" db="UniProtKB">
        <authorList>
            <consortium name="Ensembl"/>
        </authorList>
    </citation>
    <scope>IDENTIFICATION</scope>
</reference>
<dbReference type="InterPro" id="IPR011990">
    <property type="entry name" value="TPR-like_helical_dom_sf"/>
</dbReference>
<evidence type="ECO:0000256" key="4">
    <source>
        <dbReference type="ARBA" id="ARBA00022679"/>
    </source>
</evidence>
<dbReference type="Proteomes" id="UP000007875">
    <property type="component" value="Unassembled WGS sequence"/>
</dbReference>
<name>H2YQT6_CIOSA</name>
<accession>H2YQT6</accession>
<keyword evidence="5" id="KW-0812">Transmembrane</keyword>
<feature type="binding site" evidence="19">
    <location>
        <position position="291"/>
    </location>
    <ligand>
        <name>ATP</name>
        <dbReference type="ChEBI" id="CHEBI:30616"/>
    </ligand>
</feature>
<evidence type="ECO:0000256" key="10">
    <source>
        <dbReference type="ARBA" id="ARBA00022840"/>
    </source>
</evidence>
<sequence length="341" mass="39266">VTNKGNRKLAYKLFKHALALSPRFTEALNKFGEFLEHENVIQADLLYQRALSCDPGYTTAVMNRRRTAPVVAEHDKTVFAEIDKQKKELYKYSAHHPTLRSAMKEFYYQHIYHTVALEGNTMSLDEIRKIIDLKIAVSGKSIVEHNEVVGIAEALKYMNNTLLVKVGNITVHDIKSIHKRVLGFVDPFGAGEFRNNQVFVGRHIPPHPDDVDIFMEQFEEWLNSEEVVHLHPVEYAAIAHYRLVYIHPFVDGNGRTARLLMNFILMKNGFPPVSVEVKDRWEYYETLIAANEGDIRPFVRFIARCTSKTLEDYLFAAELPYLNSNDPEYFKAGYSTFLPNP</sequence>
<evidence type="ECO:0000256" key="7">
    <source>
        <dbReference type="ARBA" id="ARBA00022737"/>
    </source>
</evidence>
<dbReference type="SUPFAM" id="SSF48452">
    <property type="entry name" value="TPR-like"/>
    <property type="match status" value="1"/>
</dbReference>
<feature type="glycosylation site" description="N-linked (GlcNAc...) asparagine" evidence="21">
    <location>
        <position position="159"/>
    </location>
</feature>
<feature type="binding site" evidence="19">
    <location>
        <begin position="283"/>
        <end position="284"/>
    </location>
    <ligand>
        <name>ATP</name>
        <dbReference type="ChEBI" id="CHEBI:30616"/>
    </ligand>
</feature>
<dbReference type="InterPro" id="IPR040198">
    <property type="entry name" value="Fido_containing"/>
</dbReference>
<evidence type="ECO:0000256" key="20">
    <source>
        <dbReference type="PIRSR" id="PIRSR640198-3"/>
    </source>
</evidence>
<evidence type="ECO:0000256" key="2">
    <source>
        <dbReference type="ARBA" id="ARBA00009742"/>
    </source>
</evidence>
<feature type="site" description="Important for autoinhibition of adenylyltransferase activity" evidence="20">
    <location>
        <position position="118"/>
    </location>
</feature>
<dbReference type="Pfam" id="PF02661">
    <property type="entry name" value="Fic"/>
    <property type="match status" value="1"/>
</dbReference>
<protein>
    <recommendedName>
        <fullName evidence="3">Protein adenylyltransferase FICD</fullName>
        <ecNumber evidence="15">2.7.7.108</ecNumber>
    </recommendedName>
    <alternativeName>
        <fullName evidence="13">AMPylator FICD</fullName>
    </alternativeName>
    <alternativeName>
        <fullName evidence="14">FIC domain-containing protein</fullName>
    </alternativeName>
</protein>
<keyword evidence="8 19" id="KW-0547">Nucleotide-binding</keyword>
<dbReference type="InParanoid" id="H2YQT6"/>
<evidence type="ECO:0000313" key="24">
    <source>
        <dbReference type="Proteomes" id="UP000007875"/>
    </source>
</evidence>
<keyword evidence="12" id="KW-0472">Membrane</keyword>
<keyword evidence="24" id="KW-1185">Reference proteome</keyword>
<dbReference type="PANTHER" id="PTHR13504:SF34">
    <property type="entry name" value="PROTEIN ADENYLYLTRANSFERASE FICD"/>
    <property type="match status" value="1"/>
</dbReference>
<comment type="subcellular location">
    <subcellularLocation>
        <location evidence="1">Membrane</location>
        <topology evidence="1">Single-pass membrane protein</topology>
    </subcellularLocation>
</comment>
<evidence type="ECO:0000256" key="1">
    <source>
        <dbReference type="ARBA" id="ARBA00004167"/>
    </source>
</evidence>
<evidence type="ECO:0000259" key="22">
    <source>
        <dbReference type="PROSITE" id="PS51459"/>
    </source>
</evidence>
<keyword evidence="4" id="KW-0808">Transferase</keyword>
<dbReference type="Ensembl" id="ENSCSAVT00000007794.1">
    <property type="protein sequence ID" value="ENSCSAVP00000007694.1"/>
    <property type="gene ID" value="ENSCSAVG00000004603.1"/>
</dbReference>
<keyword evidence="9" id="KW-0802">TPR repeat</keyword>
<dbReference type="eggNOG" id="KOG3824">
    <property type="taxonomic scope" value="Eukaryota"/>
</dbReference>
<keyword evidence="6" id="KW-0548">Nucleotidyltransferase</keyword>
<dbReference type="Gene3D" id="1.25.40.10">
    <property type="entry name" value="Tetratricopeptide repeat domain"/>
    <property type="match status" value="1"/>
</dbReference>
<evidence type="ECO:0000313" key="23">
    <source>
        <dbReference type="Ensembl" id="ENSCSAVP00000007694.1"/>
    </source>
</evidence>
<evidence type="ECO:0000256" key="19">
    <source>
        <dbReference type="PIRSR" id="PIRSR640198-2"/>
    </source>
</evidence>
<evidence type="ECO:0000256" key="5">
    <source>
        <dbReference type="ARBA" id="ARBA00022692"/>
    </source>
</evidence>
<evidence type="ECO:0000256" key="11">
    <source>
        <dbReference type="ARBA" id="ARBA00022989"/>
    </source>
</evidence>
<reference evidence="23" key="2">
    <citation type="submission" date="2025-08" db="UniProtKB">
        <authorList>
            <consortium name="Ensembl"/>
        </authorList>
    </citation>
    <scope>IDENTIFICATION</scope>
</reference>
<feature type="binding site" evidence="19">
    <location>
        <begin position="251"/>
        <end position="258"/>
    </location>
    <ligand>
        <name>ATP</name>
        <dbReference type="ChEBI" id="CHEBI:30616"/>
    </ligand>
</feature>
<evidence type="ECO:0000256" key="6">
    <source>
        <dbReference type="ARBA" id="ARBA00022695"/>
    </source>
</evidence>
<dbReference type="Gene3D" id="1.10.3290.10">
    <property type="entry name" value="Fido-like domain"/>
    <property type="match status" value="1"/>
</dbReference>
<dbReference type="SUPFAM" id="SSF140931">
    <property type="entry name" value="Fic-like"/>
    <property type="match status" value="1"/>
</dbReference>
<feature type="active site" evidence="18">
    <location>
        <position position="247"/>
    </location>
</feature>
<keyword evidence="10 19" id="KW-0067">ATP-binding</keyword>
<evidence type="ECO:0000256" key="18">
    <source>
        <dbReference type="PIRSR" id="PIRSR640198-1"/>
    </source>
</evidence>
<evidence type="ECO:0000256" key="13">
    <source>
        <dbReference type="ARBA" id="ARBA00032415"/>
    </source>
</evidence>
<evidence type="ECO:0000256" key="14">
    <source>
        <dbReference type="ARBA" id="ARBA00032602"/>
    </source>
</evidence>
<evidence type="ECO:0000256" key="8">
    <source>
        <dbReference type="ARBA" id="ARBA00022741"/>
    </source>
</evidence>
<evidence type="ECO:0000256" key="16">
    <source>
        <dbReference type="ARBA" id="ARBA00047939"/>
    </source>
</evidence>
<dbReference type="GO" id="GO:0016020">
    <property type="term" value="C:membrane"/>
    <property type="evidence" value="ECO:0007669"/>
    <property type="project" value="UniProtKB-SubCell"/>
</dbReference>
<feature type="binding site" evidence="19">
    <location>
        <begin position="200"/>
        <end position="203"/>
    </location>
    <ligand>
        <name>ATP</name>
        <dbReference type="ChEBI" id="CHEBI:30616"/>
    </ligand>
</feature>
<organism evidence="23 24">
    <name type="scientific">Ciona savignyi</name>
    <name type="common">Pacific transparent sea squirt</name>
    <dbReference type="NCBI Taxonomy" id="51511"/>
    <lineage>
        <taxon>Eukaryota</taxon>
        <taxon>Metazoa</taxon>
        <taxon>Chordata</taxon>
        <taxon>Tunicata</taxon>
        <taxon>Ascidiacea</taxon>
        <taxon>Phlebobranchia</taxon>
        <taxon>Cionidae</taxon>
        <taxon>Ciona</taxon>
    </lineage>
</organism>
<dbReference type="HOGENOM" id="CLU_040460_0_1_1"/>
<keyword evidence="7" id="KW-0677">Repeat</keyword>
<comment type="similarity">
    <text evidence="2">Belongs to the fic family.</text>
</comment>
<evidence type="ECO:0000256" key="15">
    <source>
        <dbReference type="ARBA" id="ARBA00034531"/>
    </source>
</evidence>
<evidence type="ECO:0000256" key="17">
    <source>
        <dbReference type="ARBA" id="ARBA00048696"/>
    </source>
</evidence>